<dbReference type="InterPro" id="IPR003692">
    <property type="entry name" value="Hydantoinase_B"/>
</dbReference>
<accession>A0A560KS16</accession>
<dbReference type="GO" id="GO:0006749">
    <property type="term" value="P:glutathione metabolic process"/>
    <property type="evidence" value="ECO:0007669"/>
    <property type="project" value="TreeGrafter"/>
</dbReference>
<sequence>MRSVIESQILWNRLIAVCEEQAQVMIHAAFSPPVRESGDVSAGLFDLEGRMLTQAVTGTPGHVNSMAAAVVHFFDEFPVAAMKPGDAYVTNDPWLASGHLNDVTIVTPAFHRGKIVGLFAATVHLVDLGGRGMGPDGRDIFEEGVAIPHMHLTRAGALNRDLVRLLCANSREPLQTEGDLLAILAAGEEGARRLSEMLEEFNLPDVAEIGAYILETSRSATEAAIRRLPEGVYYNKITIDGYEKPVDIAVAMTLRDGQIALDFAGTSPCSAFGINVPLIYTGAYAFYGIKCVIAPEVPCNHGALSRFSVTAPMGTIVNPQRPAPVSARHIIGHCLPDAVMGCLEQALPGQTLAESGMMWNPYLRGTTGFKREPRTWEFFSLIAGGMGARSSKDGLDATAFPAALKGIPVEAIENTAPMVFWRKELRTDSGGAGKFRGGSGQIVEIGALHRTHLSLKAMFDRIHNPARGRDGGQPGAVGRVRLASGAVLAGKGQQDVPVSDRLVIELPGGGGYGDPAERELDAIAYDVRRGLVSQEAAERDYRHFRKAAGAANG</sequence>
<evidence type="ECO:0000313" key="2">
    <source>
        <dbReference type="EMBL" id="TWB86061.1"/>
    </source>
</evidence>
<dbReference type="Proteomes" id="UP000321304">
    <property type="component" value="Unassembled WGS sequence"/>
</dbReference>
<dbReference type="Pfam" id="PF02538">
    <property type="entry name" value="Hydantoinase_B"/>
    <property type="match status" value="1"/>
</dbReference>
<dbReference type="RefSeq" id="WP_246667857.1">
    <property type="nucleotide sequence ID" value="NZ_VITY01000029.1"/>
</dbReference>
<keyword evidence="3" id="KW-1185">Reference proteome</keyword>
<organism evidence="2 3">
    <name type="scientific">Bradyrhizobium macuxiense</name>
    <dbReference type="NCBI Taxonomy" id="1755647"/>
    <lineage>
        <taxon>Bacteria</taxon>
        <taxon>Pseudomonadati</taxon>
        <taxon>Pseudomonadota</taxon>
        <taxon>Alphaproteobacteria</taxon>
        <taxon>Hyphomicrobiales</taxon>
        <taxon>Nitrobacteraceae</taxon>
        <taxon>Bradyrhizobium</taxon>
    </lineage>
</organism>
<dbReference type="GO" id="GO:0005829">
    <property type="term" value="C:cytosol"/>
    <property type="evidence" value="ECO:0007669"/>
    <property type="project" value="TreeGrafter"/>
</dbReference>
<comment type="caution">
    <text evidence="2">The sequence shown here is derived from an EMBL/GenBank/DDBJ whole genome shotgun (WGS) entry which is preliminary data.</text>
</comment>
<reference evidence="2 3" key="1">
    <citation type="submission" date="2019-06" db="EMBL/GenBank/DDBJ databases">
        <title>Genomic Encyclopedia of Type Strains, Phase IV (KMG-V): Genome sequencing to study the core and pangenomes of soil and plant-associated prokaryotes.</title>
        <authorList>
            <person name="Whitman W."/>
        </authorList>
    </citation>
    <scope>NUCLEOTIDE SEQUENCE [LARGE SCALE GENOMIC DNA]</scope>
    <source>
        <strain evidence="2 3">BR 10355</strain>
    </source>
</reference>
<evidence type="ECO:0000259" key="1">
    <source>
        <dbReference type="Pfam" id="PF02538"/>
    </source>
</evidence>
<dbReference type="GO" id="GO:0017168">
    <property type="term" value="F:5-oxoprolinase (ATP-hydrolyzing) activity"/>
    <property type="evidence" value="ECO:0007669"/>
    <property type="project" value="TreeGrafter"/>
</dbReference>
<dbReference type="PANTHER" id="PTHR11365">
    <property type="entry name" value="5-OXOPROLINASE RELATED"/>
    <property type="match status" value="1"/>
</dbReference>
<dbReference type="AlphaFoldDB" id="A0A560KS16"/>
<evidence type="ECO:0000313" key="3">
    <source>
        <dbReference type="Proteomes" id="UP000321304"/>
    </source>
</evidence>
<feature type="domain" description="Hydantoinase B/oxoprolinase" evidence="1">
    <location>
        <begin position="5"/>
        <end position="515"/>
    </location>
</feature>
<dbReference type="InterPro" id="IPR045079">
    <property type="entry name" value="Oxoprolinase-like"/>
</dbReference>
<dbReference type="PANTHER" id="PTHR11365:SF23">
    <property type="entry name" value="HYPOTHETICAL 5-OXOPROLINASE (EUROFUNG)-RELATED"/>
    <property type="match status" value="1"/>
</dbReference>
<gene>
    <name evidence="2" type="ORF">FBZ93_1291</name>
</gene>
<name>A0A560KS16_9BRAD</name>
<proteinExistence type="predicted"/>
<protein>
    <submittedName>
        <fullName evidence="2">N-methylhydantoinase B</fullName>
    </submittedName>
</protein>
<dbReference type="EMBL" id="VITY01000029">
    <property type="protein sequence ID" value="TWB86061.1"/>
    <property type="molecule type" value="Genomic_DNA"/>
</dbReference>